<evidence type="ECO:0000259" key="8">
    <source>
        <dbReference type="PROSITE" id="PS50923"/>
    </source>
</evidence>
<comment type="subcellular location">
    <subcellularLocation>
        <location evidence="1">Virion</location>
    </subcellularLocation>
</comment>
<dbReference type="FunFam" id="2.10.70.10:FF:000014">
    <property type="entry name" value="Membrane cofactor protein"/>
    <property type="match status" value="1"/>
</dbReference>
<evidence type="ECO:0000256" key="2">
    <source>
        <dbReference type="ARBA" id="ARBA00022659"/>
    </source>
</evidence>
<feature type="domain" description="Sushi" evidence="8">
    <location>
        <begin position="14"/>
        <end position="75"/>
    </location>
</feature>
<comment type="caution">
    <text evidence="6">Lacks conserved residue(s) required for the propagation of feature annotation.</text>
</comment>
<proteinExistence type="predicted"/>
<reference evidence="9" key="1">
    <citation type="submission" date="2025-08" db="UniProtKB">
        <authorList>
            <consortium name="Ensembl"/>
        </authorList>
    </citation>
    <scope>IDENTIFICATION</scope>
</reference>
<evidence type="ECO:0000256" key="1">
    <source>
        <dbReference type="ARBA" id="ARBA00004328"/>
    </source>
</evidence>
<accession>A0A3B4X0C8</accession>
<feature type="domain" description="Sushi" evidence="8">
    <location>
        <begin position="178"/>
        <end position="237"/>
    </location>
</feature>
<evidence type="ECO:0000256" key="7">
    <source>
        <dbReference type="SAM" id="SignalP"/>
    </source>
</evidence>
<keyword evidence="2 6" id="KW-0768">Sushi</keyword>
<evidence type="ECO:0000313" key="9">
    <source>
        <dbReference type="Ensembl" id="ENSSLDP00000010899.1"/>
    </source>
</evidence>
<evidence type="ECO:0000256" key="5">
    <source>
        <dbReference type="ARBA" id="ARBA00023157"/>
    </source>
</evidence>
<evidence type="ECO:0000256" key="6">
    <source>
        <dbReference type="PROSITE-ProRule" id="PRU00302"/>
    </source>
</evidence>
<dbReference type="PROSITE" id="PS50923">
    <property type="entry name" value="SUSHI"/>
    <property type="match status" value="3"/>
</dbReference>
<dbReference type="Proteomes" id="UP000261360">
    <property type="component" value="Unplaced"/>
</dbReference>
<dbReference type="AlphaFoldDB" id="A0A3B4X0C8"/>
<feature type="domain" description="Sushi" evidence="8">
    <location>
        <begin position="120"/>
        <end position="177"/>
    </location>
</feature>
<dbReference type="CDD" id="cd00033">
    <property type="entry name" value="CCP"/>
    <property type="match status" value="2"/>
</dbReference>
<reference evidence="9" key="2">
    <citation type="submission" date="2025-09" db="UniProtKB">
        <authorList>
            <consortium name="Ensembl"/>
        </authorList>
    </citation>
    <scope>IDENTIFICATION</scope>
</reference>
<dbReference type="SUPFAM" id="SSF57535">
    <property type="entry name" value="Complement control module/SCR domain"/>
    <property type="match status" value="3"/>
</dbReference>
<evidence type="ECO:0000256" key="4">
    <source>
        <dbReference type="ARBA" id="ARBA00022737"/>
    </source>
</evidence>
<dbReference type="Ensembl" id="ENSSLDT00000011296.1">
    <property type="protein sequence ID" value="ENSSLDP00000010899.1"/>
    <property type="gene ID" value="ENSSLDG00000008665.1"/>
</dbReference>
<keyword evidence="4" id="KW-0677">Repeat</keyword>
<dbReference type="InterPro" id="IPR000436">
    <property type="entry name" value="Sushi_SCR_CCP_dom"/>
</dbReference>
<sequence>FVLNTVLCVPLSLWRCFLSDSIFPSAVKTFSSKQRFDHGEKVYYNCHGDFTPSSGSRSVECDRGQWTKLSLKCESKRKNLFICLYSRTFCILNGQFIYSGDNAAFIQTKLHAWWLGWTLMVCEEPEVTNAEMIGIQETYAYKAVLHYRCRVGTLIGQMDISCTKDGTWSAPPPKCQEMTCPPPNVPSAFWMRAYNDRYRYRDTISIECKPGYTMIGPSIITCENDGRWSPSLPKCRRTRNPVGVAGRGLEGGGGCRGLAIRCISNCVTFYLYGRRKAETLLLMRRMKERGSISLDSRVVYLK</sequence>
<evidence type="ECO:0000256" key="3">
    <source>
        <dbReference type="ARBA" id="ARBA00022729"/>
    </source>
</evidence>
<evidence type="ECO:0000313" key="10">
    <source>
        <dbReference type="Proteomes" id="UP000261360"/>
    </source>
</evidence>
<dbReference type="STRING" id="1841481.ENSSLDP00000010899"/>
<feature type="chain" id="PRO_5017246605" description="Sushi domain-containing protein" evidence="7">
    <location>
        <begin position="20"/>
        <end position="302"/>
    </location>
</feature>
<keyword evidence="5 6" id="KW-1015">Disulfide bond</keyword>
<dbReference type="Gene3D" id="2.10.70.10">
    <property type="entry name" value="Complement Module, domain 1"/>
    <property type="match status" value="3"/>
</dbReference>
<organism evidence="9 10">
    <name type="scientific">Seriola lalandi dorsalis</name>
    <dbReference type="NCBI Taxonomy" id="1841481"/>
    <lineage>
        <taxon>Eukaryota</taxon>
        <taxon>Metazoa</taxon>
        <taxon>Chordata</taxon>
        <taxon>Craniata</taxon>
        <taxon>Vertebrata</taxon>
        <taxon>Euteleostomi</taxon>
        <taxon>Actinopterygii</taxon>
        <taxon>Neopterygii</taxon>
        <taxon>Teleostei</taxon>
        <taxon>Neoteleostei</taxon>
        <taxon>Acanthomorphata</taxon>
        <taxon>Carangaria</taxon>
        <taxon>Carangiformes</taxon>
        <taxon>Carangidae</taxon>
        <taxon>Seriola</taxon>
    </lineage>
</organism>
<dbReference type="Pfam" id="PF00084">
    <property type="entry name" value="Sushi"/>
    <property type="match status" value="3"/>
</dbReference>
<feature type="disulfide bond" evidence="6">
    <location>
        <begin position="208"/>
        <end position="235"/>
    </location>
</feature>
<protein>
    <recommendedName>
        <fullName evidence="8">Sushi domain-containing protein</fullName>
    </recommendedName>
</protein>
<name>A0A3B4X0C8_SERLL</name>
<dbReference type="GeneTree" id="ENSGT00940000161110"/>
<dbReference type="InterPro" id="IPR051503">
    <property type="entry name" value="ComplSys_Reg/VirEntry_Med"/>
</dbReference>
<dbReference type="PANTHER" id="PTHR45785:SF2">
    <property type="entry name" value="COMPLEMENT FACTOR H-RELATED"/>
    <property type="match status" value="1"/>
</dbReference>
<dbReference type="SMART" id="SM00032">
    <property type="entry name" value="CCP"/>
    <property type="match status" value="3"/>
</dbReference>
<keyword evidence="10" id="KW-1185">Reference proteome</keyword>
<feature type="signal peptide" evidence="7">
    <location>
        <begin position="1"/>
        <end position="19"/>
    </location>
</feature>
<feature type="disulfide bond" evidence="6">
    <location>
        <begin position="46"/>
        <end position="73"/>
    </location>
</feature>
<keyword evidence="3 7" id="KW-0732">Signal</keyword>
<dbReference type="PANTHER" id="PTHR45785">
    <property type="entry name" value="COMPLEMENT FACTOR H-RELATED"/>
    <property type="match status" value="1"/>
</dbReference>
<dbReference type="InterPro" id="IPR035976">
    <property type="entry name" value="Sushi/SCR/CCP_sf"/>
</dbReference>